<sequence>MWRMWDHHWELVIYIRKIGVICGLNSSSYMPCIDTVYHVGPWYRPWVQLLLRRLESCETGFKFGFKEIRPRAR</sequence>
<protein>
    <submittedName>
        <fullName evidence="1">Uncharacterized protein</fullName>
    </submittedName>
</protein>
<dbReference type="Proteomes" id="UP001153321">
    <property type="component" value="Chromosome 17"/>
</dbReference>
<dbReference type="AlphaFoldDB" id="A0A9P0MYR9"/>
<name>A0A9P0MYR9_SPOLI</name>
<evidence type="ECO:0000313" key="2">
    <source>
        <dbReference type="Proteomes" id="UP001153321"/>
    </source>
</evidence>
<keyword evidence="2" id="KW-1185">Reference proteome</keyword>
<dbReference type="EMBL" id="LR824548">
    <property type="protein sequence ID" value="CAH1638312.1"/>
    <property type="molecule type" value="Genomic_DNA"/>
</dbReference>
<accession>A0A9P0MYR9</accession>
<evidence type="ECO:0000313" key="1">
    <source>
        <dbReference type="EMBL" id="CAH1638312.1"/>
    </source>
</evidence>
<proteinExistence type="predicted"/>
<gene>
    <name evidence="1" type="ORF">SPLIT_LOCUS3670</name>
</gene>
<reference evidence="1" key="1">
    <citation type="submission" date="2022-02" db="EMBL/GenBank/DDBJ databases">
        <authorList>
            <person name="King R."/>
        </authorList>
    </citation>
    <scope>NUCLEOTIDE SEQUENCE</scope>
</reference>
<organism evidence="1 2">
    <name type="scientific">Spodoptera littoralis</name>
    <name type="common">Egyptian cotton leafworm</name>
    <dbReference type="NCBI Taxonomy" id="7109"/>
    <lineage>
        <taxon>Eukaryota</taxon>
        <taxon>Metazoa</taxon>
        <taxon>Ecdysozoa</taxon>
        <taxon>Arthropoda</taxon>
        <taxon>Hexapoda</taxon>
        <taxon>Insecta</taxon>
        <taxon>Pterygota</taxon>
        <taxon>Neoptera</taxon>
        <taxon>Endopterygota</taxon>
        <taxon>Lepidoptera</taxon>
        <taxon>Glossata</taxon>
        <taxon>Ditrysia</taxon>
        <taxon>Noctuoidea</taxon>
        <taxon>Noctuidae</taxon>
        <taxon>Amphipyrinae</taxon>
        <taxon>Spodoptera</taxon>
    </lineage>
</organism>